<evidence type="ECO:0000313" key="4">
    <source>
        <dbReference type="Proteomes" id="UP001050691"/>
    </source>
</evidence>
<feature type="region of interest" description="Disordered" evidence="1">
    <location>
        <begin position="151"/>
        <end position="178"/>
    </location>
</feature>
<proteinExistence type="predicted"/>
<dbReference type="AlphaFoldDB" id="A0AAV5AHZ2"/>
<organism evidence="3 4">
    <name type="scientific">Clathrus columnatus</name>
    <dbReference type="NCBI Taxonomy" id="1419009"/>
    <lineage>
        <taxon>Eukaryota</taxon>
        <taxon>Fungi</taxon>
        <taxon>Dikarya</taxon>
        <taxon>Basidiomycota</taxon>
        <taxon>Agaricomycotina</taxon>
        <taxon>Agaricomycetes</taxon>
        <taxon>Phallomycetidae</taxon>
        <taxon>Phallales</taxon>
        <taxon>Clathraceae</taxon>
        <taxon>Clathrus</taxon>
    </lineage>
</organism>
<keyword evidence="4" id="KW-1185">Reference proteome</keyword>
<feature type="region of interest" description="Disordered" evidence="1">
    <location>
        <begin position="1"/>
        <end position="40"/>
    </location>
</feature>
<dbReference type="InterPro" id="IPR040909">
    <property type="entry name" value="CHFR_Znf-CRD"/>
</dbReference>
<comment type="caution">
    <text evidence="3">The sequence shown here is derived from an EMBL/GenBank/DDBJ whole genome shotgun (WGS) entry which is preliminary data.</text>
</comment>
<dbReference type="EMBL" id="BPWL01000008">
    <property type="protein sequence ID" value="GJJ13287.1"/>
    <property type="molecule type" value="Genomic_DNA"/>
</dbReference>
<evidence type="ECO:0000259" key="2">
    <source>
        <dbReference type="Pfam" id="PF17979"/>
    </source>
</evidence>
<feature type="domain" description="E3 ubiquitin-protein ligase CHFR cysteine rich" evidence="2">
    <location>
        <begin position="219"/>
        <end position="361"/>
    </location>
</feature>
<sequence>MPPSHSHSHLMPSSASLKRRRAASAPCEDDMMRNTKRSRSDVDRLLTTKPLRMPEIYEQEEEGFTGDVEKVDKGKAKQVFPVAGCLATSEATVSTKSAIEELALLLCSMGPGTNCPACRGISTSVIPSRVVQAMIDLLLRLDPSKARIANERLQADKLPTPRPKSPEPNLETPGDNMARPCPTCLPGNPYGWRCPVPIQDPIANPEQAFDLDDGIPPGHAFCGNCDQLHNVEAPSTTKCDFCQVSFCGIEIQTRCCALGLLSQQPHGISDIPDIILNGAIYERFNENTVEVDIMLDYLRSNNVSLRSVYRDIVSHIIKQPHGFAALIDSGAFDDMHNVSGGEDPDPTAPRRRICRLCAAQVLIYGLKGWWIRERKKAVSSGNLPAREDCPQGGNCNRQADLINHTISDPYDALLADGEHIASASSSGLFTTTTTTTNGSAGASHDQSHGGVIVPHTIPFSILMPFPIIQPNSEGMGANISPPPSSGMNPLEQDVDIVQGNIVAVEDGEVNGSSGGSTVAAEIGPQEVLSMVNNSEDLGQNNTHPPSRSPVFSPYISPDISVPGSSEDIGGTMISSSSFLSPVFPTST</sequence>
<gene>
    <name evidence="3" type="ORF">Clacol_007539</name>
</gene>
<feature type="compositionally biased region" description="Basic and acidic residues" evidence="1">
    <location>
        <begin position="30"/>
        <end position="40"/>
    </location>
</feature>
<evidence type="ECO:0000256" key="1">
    <source>
        <dbReference type="SAM" id="MobiDB-lite"/>
    </source>
</evidence>
<name>A0AAV5AHZ2_9AGAM</name>
<dbReference type="Pfam" id="PF17979">
    <property type="entry name" value="zf-CRD"/>
    <property type="match status" value="1"/>
</dbReference>
<dbReference type="Proteomes" id="UP001050691">
    <property type="component" value="Unassembled WGS sequence"/>
</dbReference>
<reference evidence="3" key="1">
    <citation type="submission" date="2021-10" db="EMBL/GenBank/DDBJ databases">
        <title>De novo Genome Assembly of Clathrus columnatus (Basidiomycota, Fungi) Using Illumina and Nanopore Sequence Data.</title>
        <authorList>
            <person name="Ogiso-Tanaka E."/>
            <person name="Itagaki H."/>
            <person name="Hosoya T."/>
            <person name="Hosaka K."/>
        </authorList>
    </citation>
    <scope>NUCLEOTIDE SEQUENCE</scope>
    <source>
        <strain evidence="3">MO-923</strain>
    </source>
</reference>
<protein>
    <recommendedName>
        <fullName evidence="2">E3 ubiquitin-protein ligase CHFR cysteine rich domain-containing protein</fullName>
    </recommendedName>
</protein>
<evidence type="ECO:0000313" key="3">
    <source>
        <dbReference type="EMBL" id="GJJ13287.1"/>
    </source>
</evidence>
<accession>A0AAV5AHZ2</accession>